<organism evidence="2 3">
    <name type="scientific">Rhinolophus ferrumequinum</name>
    <name type="common">Greater horseshoe bat</name>
    <dbReference type="NCBI Taxonomy" id="59479"/>
    <lineage>
        <taxon>Eukaryota</taxon>
        <taxon>Metazoa</taxon>
        <taxon>Chordata</taxon>
        <taxon>Craniata</taxon>
        <taxon>Vertebrata</taxon>
        <taxon>Euteleostomi</taxon>
        <taxon>Mammalia</taxon>
        <taxon>Eutheria</taxon>
        <taxon>Laurasiatheria</taxon>
        <taxon>Chiroptera</taxon>
        <taxon>Yinpterochiroptera</taxon>
        <taxon>Rhinolophoidea</taxon>
        <taxon>Rhinolophidae</taxon>
        <taxon>Rhinolophinae</taxon>
        <taxon>Rhinolophus</taxon>
    </lineage>
</organism>
<evidence type="ECO:0000313" key="3">
    <source>
        <dbReference type="Proteomes" id="UP000585614"/>
    </source>
</evidence>
<protein>
    <submittedName>
        <fullName evidence="2">Uncharacterized protein</fullName>
    </submittedName>
</protein>
<gene>
    <name evidence="2" type="ORF">mRhiFer1_010122</name>
</gene>
<sequence length="120" mass="13442">MCGIWKKAPRRVVHDFKGFVKDEGVVKVHEAVVETTNNFNLGVDEDDTEGLLAVVPEELANEDLLGPDQEGIAEEEAREKESAGEENLEENSVKRLAEAFADLKKRKKFENIGPNTESFR</sequence>
<evidence type="ECO:0000256" key="1">
    <source>
        <dbReference type="SAM" id="MobiDB-lite"/>
    </source>
</evidence>
<evidence type="ECO:0000313" key="2">
    <source>
        <dbReference type="EMBL" id="KAF6351604.1"/>
    </source>
</evidence>
<name>A0A7J7XPQ2_RHIFE</name>
<dbReference type="AlphaFoldDB" id="A0A7J7XPQ2"/>
<comment type="caution">
    <text evidence="2">The sequence shown here is derived from an EMBL/GenBank/DDBJ whole genome shotgun (WGS) entry which is preliminary data.</text>
</comment>
<feature type="region of interest" description="Disordered" evidence="1">
    <location>
        <begin position="63"/>
        <end position="91"/>
    </location>
</feature>
<proteinExistence type="predicted"/>
<dbReference type="EMBL" id="JACAGC010000008">
    <property type="protein sequence ID" value="KAF6351604.1"/>
    <property type="molecule type" value="Genomic_DNA"/>
</dbReference>
<reference evidence="2 3" key="1">
    <citation type="journal article" date="2020" name="Nature">
        <title>Six reference-quality genomes reveal evolution of bat adaptations.</title>
        <authorList>
            <person name="Jebb D."/>
            <person name="Huang Z."/>
            <person name="Pippel M."/>
            <person name="Hughes G.M."/>
            <person name="Lavrichenko K."/>
            <person name="Devanna P."/>
            <person name="Winkler S."/>
            <person name="Jermiin L.S."/>
            <person name="Skirmuntt E.C."/>
            <person name="Katzourakis A."/>
            <person name="Burkitt-Gray L."/>
            <person name="Ray D.A."/>
            <person name="Sullivan K.A.M."/>
            <person name="Roscito J.G."/>
            <person name="Kirilenko B.M."/>
            <person name="Davalos L.M."/>
            <person name="Corthals A.P."/>
            <person name="Power M.L."/>
            <person name="Jones G."/>
            <person name="Ransome R.D."/>
            <person name="Dechmann D.K.N."/>
            <person name="Locatelli A.G."/>
            <person name="Puechmaille S.J."/>
            <person name="Fedrigo O."/>
            <person name="Jarvis E.D."/>
            <person name="Hiller M."/>
            <person name="Vernes S.C."/>
            <person name="Myers E.W."/>
            <person name="Teeling E.C."/>
        </authorList>
    </citation>
    <scope>NUCLEOTIDE SEQUENCE [LARGE SCALE GENOMIC DNA]</scope>
    <source>
        <strain evidence="2">MRhiFer1</strain>
        <tissue evidence="2">Lung</tissue>
    </source>
</reference>
<accession>A0A7J7XPQ2</accession>
<dbReference type="Proteomes" id="UP000585614">
    <property type="component" value="Unassembled WGS sequence"/>
</dbReference>